<reference evidence="4 5" key="1">
    <citation type="submission" date="2020-03" db="EMBL/GenBank/DDBJ databases">
        <title>Soil Listeria distribution.</title>
        <authorList>
            <person name="Liao J."/>
            <person name="Wiedmann M."/>
        </authorList>
    </citation>
    <scope>NUCLEOTIDE SEQUENCE [LARGE SCALE GENOMIC DNA]</scope>
    <source>
        <strain evidence="2 6">FSL L7-1017</strain>
        <strain evidence="1 4">FSL L7-1833</strain>
        <strain evidence="3 5">FSL L7-1850</strain>
    </source>
</reference>
<comment type="caution">
    <text evidence="3">The sequence shown here is derived from an EMBL/GenBank/DDBJ whole genome shotgun (WGS) entry which is preliminary data.</text>
</comment>
<dbReference type="Proteomes" id="UP000532866">
    <property type="component" value="Unassembled WGS sequence"/>
</dbReference>
<dbReference type="AlphaFoldDB" id="A0A7X1A4Y1"/>
<evidence type="ECO:0000313" key="2">
    <source>
        <dbReference type="EMBL" id="MBC1779029.1"/>
    </source>
</evidence>
<accession>A0A7X1A4Y1</accession>
<gene>
    <name evidence="1" type="ORF">HB759_08200</name>
    <name evidence="3" type="ORF">HBP98_04970</name>
    <name evidence="2" type="ORF">HCA46_09285</name>
</gene>
<organism evidence="3 5">
    <name type="scientific">Listeria booriae</name>
    <dbReference type="NCBI Taxonomy" id="1552123"/>
    <lineage>
        <taxon>Bacteria</taxon>
        <taxon>Bacillati</taxon>
        <taxon>Bacillota</taxon>
        <taxon>Bacilli</taxon>
        <taxon>Bacillales</taxon>
        <taxon>Listeriaceae</taxon>
        <taxon>Listeria</taxon>
    </lineage>
</organism>
<sequence>MTGGEISISLTEQEQLLVEMQKLVQHSGELTKLLQEAGEAISAICMEGQFKDRIVNNEQGTISRFTLKAQTLQTLAEVLSIQTENTYKSMIDTDKMLAMQVVNALLNEEGTSVEFKLACEQDPNGVVNQVKTVIQDQKNGGVS</sequence>
<evidence type="ECO:0000313" key="1">
    <source>
        <dbReference type="EMBL" id="MBC1331917.1"/>
    </source>
</evidence>
<dbReference type="Proteomes" id="UP000547643">
    <property type="component" value="Unassembled WGS sequence"/>
</dbReference>
<evidence type="ECO:0000313" key="3">
    <source>
        <dbReference type="EMBL" id="MBC2371357.1"/>
    </source>
</evidence>
<name>A0A7X1A4Y1_9LIST</name>
<evidence type="ECO:0000313" key="4">
    <source>
        <dbReference type="Proteomes" id="UP000532866"/>
    </source>
</evidence>
<dbReference type="RefSeq" id="WP_036101520.1">
    <property type="nucleotide sequence ID" value="NZ_JAARMV010000001.1"/>
</dbReference>
<dbReference type="EMBL" id="JAAROL010000002">
    <property type="protein sequence ID" value="MBC1331917.1"/>
    <property type="molecule type" value="Genomic_DNA"/>
</dbReference>
<dbReference type="EMBL" id="JAARMV010000001">
    <property type="protein sequence ID" value="MBC2371357.1"/>
    <property type="molecule type" value="Genomic_DNA"/>
</dbReference>
<proteinExistence type="predicted"/>
<evidence type="ECO:0000313" key="6">
    <source>
        <dbReference type="Proteomes" id="UP000547643"/>
    </source>
</evidence>
<protein>
    <submittedName>
        <fullName evidence="3">Uncharacterized protein</fullName>
    </submittedName>
</protein>
<dbReference type="Proteomes" id="UP000546244">
    <property type="component" value="Unassembled WGS sequence"/>
</dbReference>
<dbReference type="EMBL" id="JAARUV010000002">
    <property type="protein sequence ID" value="MBC1779029.1"/>
    <property type="molecule type" value="Genomic_DNA"/>
</dbReference>
<evidence type="ECO:0000313" key="5">
    <source>
        <dbReference type="Proteomes" id="UP000546244"/>
    </source>
</evidence>